<dbReference type="AlphaFoldDB" id="I1CZE2"/>
<reference evidence="2 3" key="1">
    <citation type="submission" date="2011-09" db="EMBL/GenBank/DDBJ databases">
        <authorList>
            <consortium name="US DOE Joint Genome Institute (JGI-PGF)"/>
            <person name="Lucas S."/>
            <person name="Han J."/>
            <person name="Lapidus A."/>
            <person name="Cheng J.-F."/>
            <person name="Goodwin L."/>
            <person name="Pitluck S."/>
            <person name="Peters L."/>
            <person name="Land M.L."/>
            <person name="Hauser L."/>
            <person name="Brambilla E."/>
            <person name="Klenk H.-P."/>
            <person name="Woyke T.J."/>
        </authorList>
    </citation>
    <scope>NUCLEOTIDE SEQUENCE [LARGE SCALE GENOMIC DNA]</scope>
    <source>
        <strain evidence="2 3">K62</strain>
    </source>
</reference>
<protein>
    <submittedName>
        <fullName evidence="2">Uncharacterized protein</fullName>
    </submittedName>
</protein>
<dbReference type="RefSeq" id="WP_005462450.1">
    <property type="nucleotide sequence ID" value="NZ_CM001484.1"/>
</dbReference>
<dbReference type="EMBL" id="CM001484">
    <property type="protein sequence ID" value="EIE98066.1"/>
    <property type="molecule type" value="Genomic_DNA"/>
</dbReference>
<dbReference type="Proteomes" id="UP000005087">
    <property type="component" value="Chromosome"/>
</dbReference>
<evidence type="ECO:0000256" key="1">
    <source>
        <dbReference type="SAM" id="MobiDB-lite"/>
    </source>
</evidence>
<accession>I1CZE2</accession>
<evidence type="ECO:0000313" key="2">
    <source>
        <dbReference type="EMBL" id="EIE98066.1"/>
    </source>
</evidence>
<name>I1CZE2_9PSEU</name>
<keyword evidence="3" id="KW-1185">Reference proteome</keyword>
<dbReference type="OrthoDB" id="3773711at2"/>
<dbReference type="STRING" id="928724.SacglDRAFT_01133"/>
<proteinExistence type="predicted"/>
<reference evidence="3" key="2">
    <citation type="submission" date="2012-01" db="EMBL/GenBank/DDBJ databases">
        <title>Noncontiguous Finished sequence of chromosome of Saccharomonospora glauca K62.</title>
        <authorList>
            <consortium name="US DOE Joint Genome Institute"/>
            <person name="Lucas S."/>
            <person name="Han J."/>
            <person name="Lapidus A."/>
            <person name="Cheng J.-F."/>
            <person name="Goodwin L."/>
            <person name="Pitluck S."/>
            <person name="Peters L."/>
            <person name="Mikhailova N."/>
            <person name="Held B."/>
            <person name="Detter J.C."/>
            <person name="Han C."/>
            <person name="Tapia R."/>
            <person name="Land M."/>
            <person name="Hauser L."/>
            <person name="Kyrpides N."/>
            <person name="Ivanova N."/>
            <person name="Pagani I."/>
            <person name="Brambilla E.-M."/>
            <person name="Klenk H.-P."/>
            <person name="Woyke T."/>
        </authorList>
    </citation>
    <scope>NUCLEOTIDE SEQUENCE [LARGE SCALE GENOMIC DNA]</scope>
    <source>
        <strain evidence="3">K62</strain>
    </source>
</reference>
<dbReference type="HOGENOM" id="CLU_1546704_0_0_11"/>
<organism evidence="2 3">
    <name type="scientific">Saccharomonospora glauca K62</name>
    <dbReference type="NCBI Taxonomy" id="928724"/>
    <lineage>
        <taxon>Bacteria</taxon>
        <taxon>Bacillati</taxon>
        <taxon>Actinomycetota</taxon>
        <taxon>Actinomycetes</taxon>
        <taxon>Pseudonocardiales</taxon>
        <taxon>Pseudonocardiaceae</taxon>
        <taxon>Saccharomonospora</taxon>
    </lineage>
</organism>
<evidence type="ECO:0000313" key="3">
    <source>
        <dbReference type="Proteomes" id="UP000005087"/>
    </source>
</evidence>
<feature type="region of interest" description="Disordered" evidence="1">
    <location>
        <begin position="65"/>
        <end position="86"/>
    </location>
</feature>
<sequence length="182" mass="20631">MGWSDFHRRRDIMDKALAAAMRDKEARIPFDRIEGAREFFDTEEDLLLALQHRWQQILTGHLRAEVAGPEDASTVPGGESDEHHDHVDAVSRAWRRAVRNHPELDTVLSANSERFPALRRAREAELRLLAVTSGLAEPHEPEDEVTDVGATLVALLRYRDTPVRARGVNLLGHWLRRLAPTA</sequence>
<gene>
    <name evidence="2" type="ORF">SacglDRAFT_01133</name>
</gene>
<dbReference type="eggNOG" id="ENOG5033XT6">
    <property type="taxonomic scope" value="Bacteria"/>
</dbReference>